<dbReference type="InterPro" id="IPR038883">
    <property type="entry name" value="AN11006-like"/>
</dbReference>
<dbReference type="PANTHER" id="PTHR42085:SF1">
    <property type="entry name" value="F-BOX DOMAIN-CONTAINING PROTEIN"/>
    <property type="match status" value="1"/>
</dbReference>
<keyword evidence="2" id="KW-1185">Reference proteome</keyword>
<evidence type="ECO:0000313" key="2">
    <source>
        <dbReference type="Proteomes" id="UP000215127"/>
    </source>
</evidence>
<proteinExistence type="predicted"/>
<reference evidence="1 2" key="1">
    <citation type="submission" date="2016-06" db="EMBL/GenBank/DDBJ databases">
        <authorList>
            <person name="Kjaerup R.B."/>
            <person name="Dalgaard T.S."/>
            <person name="Juul-Madsen H.R."/>
        </authorList>
    </citation>
    <scope>NUCLEOTIDE SEQUENCE [LARGE SCALE GENOMIC DNA]</scope>
</reference>
<dbReference type="AlphaFoldDB" id="A0A1X7S5M3"/>
<dbReference type="Proteomes" id="UP000215127">
    <property type="component" value="Chromosome 11"/>
</dbReference>
<gene>
    <name evidence="1" type="ORF">ZT3D7_G10151</name>
</gene>
<accession>A0A1X7S5M3</accession>
<dbReference type="PANTHER" id="PTHR42085">
    <property type="entry name" value="F-BOX DOMAIN-CONTAINING PROTEIN"/>
    <property type="match status" value="1"/>
</dbReference>
<protein>
    <submittedName>
        <fullName evidence="1">Uncharacterized protein</fullName>
    </submittedName>
</protein>
<organism evidence="1 2">
    <name type="scientific">Zymoseptoria tritici (strain ST99CH_3D7)</name>
    <dbReference type="NCBI Taxonomy" id="1276538"/>
    <lineage>
        <taxon>Eukaryota</taxon>
        <taxon>Fungi</taxon>
        <taxon>Dikarya</taxon>
        <taxon>Ascomycota</taxon>
        <taxon>Pezizomycotina</taxon>
        <taxon>Dothideomycetes</taxon>
        <taxon>Dothideomycetidae</taxon>
        <taxon>Mycosphaerellales</taxon>
        <taxon>Mycosphaerellaceae</taxon>
        <taxon>Zymoseptoria</taxon>
    </lineage>
</organism>
<dbReference type="EMBL" id="LT853702">
    <property type="protein sequence ID" value="SMQ54996.1"/>
    <property type="molecule type" value="Genomic_DNA"/>
</dbReference>
<name>A0A1X7S5M3_ZYMT9</name>
<sequence>MPLVPPVLRTERKSALTFEDLPPEIRNEIYELALTSPDGVEIRLRLPYNHADVLRRWKALKESGNYPEARDLLCQNGVDWQWAIAGIYLVDLDTRKDLRIPLASPSLSSPLLAVSKLVNKEATPVLYGMNRFQVRAEEFGHISAALGSSIKHVRPFKVMVSSAHHEHVKSITKLLSTATSLQDVEFVSLKHGKANSSPKNMAGHLRIWATRAIKARAEGEDGKASSPREIAEIIRFSGQVKVEDYTAQVQKALVEILEEPKPARTTRKKT</sequence>
<evidence type="ECO:0000313" key="1">
    <source>
        <dbReference type="EMBL" id="SMQ54996.1"/>
    </source>
</evidence>